<proteinExistence type="predicted"/>
<evidence type="ECO:0000313" key="2">
    <source>
        <dbReference type="EMBL" id="MEV0973229.1"/>
    </source>
</evidence>
<gene>
    <name evidence="2" type="ORF">AB0I59_31900</name>
</gene>
<evidence type="ECO:0000256" key="1">
    <source>
        <dbReference type="SAM" id="MobiDB-lite"/>
    </source>
</evidence>
<reference evidence="2 3" key="1">
    <citation type="submission" date="2024-06" db="EMBL/GenBank/DDBJ databases">
        <title>The Natural Products Discovery Center: Release of the First 8490 Sequenced Strains for Exploring Actinobacteria Biosynthetic Diversity.</title>
        <authorList>
            <person name="Kalkreuter E."/>
            <person name="Kautsar S.A."/>
            <person name="Yang D."/>
            <person name="Bader C.D."/>
            <person name="Teijaro C.N."/>
            <person name="Fluegel L."/>
            <person name="Davis C.M."/>
            <person name="Simpson J.R."/>
            <person name="Lauterbach L."/>
            <person name="Steele A.D."/>
            <person name="Gui C."/>
            <person name="Meng S."/>
            <person name="Li G."/>
            <person name="Viehrig K."/>
            <person name="Ye F."/>
            <person name="Su P."/>
            <person name="Kiefer A.F."/>
            <person name="Nichols A."/>
            <person name="Cepeda A.J."/>
            <person name="Yan W."/>
            <person name="Fan B."/>
            <person name="Jiang Y."/>
            <person name="Adhikari A."/>
            <person name="Zheng C.-J."/>
            <person name="Schuster L."/>
            <person name="Cowan T.M."/>
            <person name="Smanski M.J."/>
            <person name="Chevrette M.G."/>
            <person name="De Carvalho L.P.S."/>
            <person name="Shen B."/>
        </authorList>
    </citation>
    <scope>NUCLEOTIDE SEQUENCE [LARGE SCALE GENOMIC DNA]</scope>
    <source>
        <strain evidence="2 3">NPDC050100</strain>
    </source>
</reference>
<name>A0ABV3GNP6_MICGL</name>
<feature type="compositionally biased region" description="Basic residues" evidence="1">
    <location>
        <begin position="13"/>
        <end position="24"/>
    </location>
</feature>
<organism evidence="2 3">
    <name type="scientific">Microtetraspora glauca</name>
    <dbReference type="NCBI Taxonomy" id="1996"/>
    <lineage>
        <taxon>Bacteria</taxon>
        <taxon>Bacillati</taxon>
        <taxon>Actinomycetota</taxon>
        <taxon>Actinomycetes</taxon>
        <taxon>Streptosporangiales</taxon>
        <taxon>Streptosporangiaceae</taxon>
        <taxon>Microtetraspora</taxon>
    </lineage>
</organism>
<feature type="compositionally biased region" description="Basic and acidic residues" evidence="1">
    <location>
        <begin position="1"/>
        <end position="12"/>
    </location>
</feature>
<dbReference type="RefSeq" id="WP_358138757.1">
    <property type="nucleotide sequence ID" value="NZ_JBFALK010000021.1"/>
</dbReference>
<accession>A0ABV3GNP6</accession>
<dbReference type="EMBL" id="JBFALK010000021">
    <property type="protein sequence ID" value="MEV0973229.1"/>
    <property type="molecule type" value="Genomic_DNA"/>
</dbReference>
<dbReference type="Proteomes" id="UP001551675">
    <property type="component" value="Unassembled WGS sequence"/>
</dbReference>
<protein>
    <submittedName>
        <fullName evidence="2">Uncharacterized protein</fullName>
    </submittedName>
</protein>
<evidence type="ECO:0000313" key="3">
    <source>
        <dbReference type="Proteomes" id="UP001551675"/>
    </source>
</evidence>
<sequence>MPEVMETRDTRIHRPAGRGRHGVPVRRIGTAGDARLGSAR</sequence>
<comment type="caution">
    <text evidence="2">The sequence shown here is derived from an EMBL/GenBank/DDBJ whole genome shotgun (WGS) entry which is preliminary data.</text>
</comment>
<feature type="region of interest" description="Disordered" evidence="1">
    <location>
        <begin position="1"/>
        <end position="40"/>
    </location>
</feature>
<keyword evidence="3" id="KW-1185">Reference proteome</keyword>